<dbReference type="Pfam" id="PF12276">
    <property type="entry name" value="DUF3617"/>
    <property type="match status" value="1"/>
</dbReference>
<protein>
    <submittedName>
        <fullName evidence="2">DUF3617 domain-containing protein</fullName>
    </submittedName>
</protein>
<proteinExistence type="predicted"/>
<keyword evidence="3" id="KW-1185">Reference proteome</keyword>
<evidence type="ECO:0000256" key="1">
    <source>
        <dbReference type="SAM" id="SignalP"/>
    </source>
</evidence>
<keyword evidence="1" id="KW-0732">Signal</keyword>
<reference evidence="2 3" key="1">
    <citation type="submission" date="2020-07" db="EMBL/GenBank/DDBJ databases">
        <title>Novel species isolated from subtropical streams in China.</title>
        <authorList>
            <person name="Lu H."/>
        </authorList>
    </citation>
    <scope>NUCLEOTIDE SEQUENCE [LARGE SCALE GENOMIC DNA]</scope>
    <source>
        <strain evidence="2 3">FT3S</strain>
    </source>
</reference>
<accession>A0A7W2EI35</accession>
<dbReference type="EMBL" id="JACEZS010000010">
    <property type="protein sequence ID" value="MBA5606345.1"/>
    <property type="molecule type" value="Genomic_DNA"/>
</dbReference>
<evidence type="ECO:0000313" key="3">
    <source>
        <dbReference type="Proteomes" id="UP000566711"/>
    </source>
</evidence>
<dbReference type="Proteomes" id="UP000566711">
    <property type="component" value="Unassembled WGS sequence"/>
</dbReference>
<gene>
    <name evidence="2" type="ORF">H3H36_13390</name>
</gene>
<feature type="signal peptide" evidence="1">
    <location>
        <begin position="1"/>
        <end position="18"/>
    </location>
</feature>
<dbReference type="InterPro" id="IPR022061">
    <property type="entry name" value="DUF3617"/>
</dbReference>
<comment type="caution">
    <text evidence="2">The sequence shown here is derived from an EMBL/GenBank/DDBJ whole genome shotgun (WGS) entry which is preliminary data.</text>
</comment>
<organism evidence="2 3">
    <name type="scientific">Rugamonas fusca</name>
    <dbReference type="NCBI Taxonomy" id="2758568"/>
    <lineage>
        <taxon>Bacteria</taxon>
        <taxon>Pseudomonadati</taxon>
        <taxon>Pseudomonadota</taxon>
        <taxon>Betaproteobacteria</taxon>
        <taxon>Burkholderiales</taxon>
        <taxon>Oxalobacteraceae</taxon>
        <taxon>Telluria group</taxon>
        <taxon>Rugamonas</taxon>
    </lineage>
</organism>
<dbReference type="RefSeq" id="WP_182218325.1">
    <property type="nucleotide sequence ID" value="NZ_JACEZS010000010.1"/>
</dbReference>
<feature type="chain" id="PRO_5031299043" evidence="1">
    <location>
        <begin position="19"/>
        <end position="176"/>
    </location>
</feature>
<evidence type="ECO:0000313" key="2">
    <source>
        <dbReference type="EMBL" id="MBA5606345.1"/>
    </source>
</evidence>
<name>A0A7W2EI35_9BURK</name>
<dbReference type="AlphaFoldDB" id="A0A7W2EI35"/>
<sequence>MSRLPAILLVLAAAHAGAQTIRPGQWELSSKMKSANPEVDQAMSAALQQLNNLPPAQRQQMEQMMAQNGATMPRLSGDGGVAMRACITPEMAARHELPTGQQGQCSSHTQQVSGGMNVTFSCANPPSSGQGQVRFQGDTAFTMHMNVTTSARGAPEQMAVDTTGRWLAPACAQPQP</sequence>